<accession>A0A543AFV1</accession>
<evidence type="ECO:0000313" key="2">
    <source>
        <dbReference type="Proteomes" id="UP000319746"/>
    </source>
</evidence>
<evidence type="ECO:0000313" key="1">
    <source>
        <dbReference type="EMBL" id="TQL71450.1"/>
    </source>
</evidence>
<comment type="caution">
    <text evidence="1">The sequence shown here is derived from an EMBL/GenBank/DDBJ whole genome shotgun (WGS) entry which is preliminary data.</text>
</comment>
<dbReference type="Proteomes" id="UP000319746">
    <property type="component" value="Unassembled WGS sequence"/>
</dbReference>
<proteinExistence type="predicted"/>
<protein>
    <submittedName>
        <fullName evidence="1">Uncharacterized protein</fullName>
    </submittedName>
</protein>
<dbReference type="EMBL" id="VFOU01000003">
    <property type="protein sequence ID" value="TQL71450.1"/>
    <property type="molecule type" value="Genomic_DNA"/>
</dbReference>
<dbReference type="AlphaFoldDB" id="A0A543AFV1"/>
<sequence length="91" mass="10263">MFAGLHAFPRVLWTIFVSWLLRFGVARDDDVGVLPLLCTHFYSTIAGANLRVLAFEAEWSLLYDKTLVSSQVGATMEGEEKVIRPLHSPQR</sequence>
<name>A0A543AFV1_9MICC</name>
<organism evidence="1 2">
    <name type="scientific">Enteractinococcus coprophilus</name>
    <dbReference type="NCBI Taxonomy" id="1027633"/>
    <lineage>
        <taxon>Bacteria</taxon>
        <taxon>Bacillati</taxon>
        <taxon>Actinomycetota</taxon>
        <taxon>Actinomycetes</taxon>
        <taxon>Micrococcales</taxon>
        <taxon>Micrococcaceae</taxon>
    </lineage>
</organism>
<gene>
    <name evidence="1" type="ORF">FB556_1933</name>
</gene>
<reference evidence="1 2" key="1">
    <citation type="submission" date="2019-06" db="EMBL/GenBank/DDBJ databases">
        <title>Sequencing the genomes of 1000 actinobacteria strains.</title>
        <authorList>
            <person name="Klenk H.-P."/>
        </authorList>
    </citation>
    <scope>NUCLEOTIDE SEQUENCE [LARGE SCALE GENOMIC DNA]</scope>
    <source>
        <strain evidence="1 2">DSM 24083</strain>
    </source>
</reference>
<keyword evidence="2" id="KW-1185">Reference proteome</keyword>